<protein>
    <submittedName>
        <fullName evidence="1">Uncharacterized protein</fullName>
    </submittedName>
</protein>
<proteinExistence type="predicted"/>
<dbReference type="OrthoDB" id="3599883at2759"/>
<comment type="caution">
    <text evidence="1">The sequence shown here is derived from an EMBL/GenBank/DDBJ whole genome shotgun (WGS) entry which is preliminary data.</text>
</comment>
<name>A0A9W8EFB7_9FUNG</name>
<sequence length="96" mass="10922">MDTNWCPRCDRRTNGSLFCSELCKYQDENDIPPYFSNPHYAQIAAASNPDYKLPPKPKPYALHDNEMNRRLDGLSLPNIHQLELDKLKNPSASGSS</sequence>
<dbReference type="Proteomes" id="UP001151582">
    <property type="component" value="Unassembled WGS sequence"/>
</dbReference>
<evidence type="ECO:0000313" key="2">
    <source>
        <dbReference type="Proteomes" id="UP001151582"/>
    </source>
</evidence>
<reference evidence="1" key="1">
    <citation type="submission" date="2022-07" db="EMBL/GenBank/DDBJ databases">
        <title>Phylogenomic reconstructions and comparative analyses of Kickxellomycotina fungi.</title>
        <authorList>
            <person name="Reynolds N.K."/>
            <person name="Stajich J.E."/>
            <person name="Barry K."/>
            <person name="Grigoriev I.V."/>
            <person name="Crous P."/>
            <person name="Smith M.E."/>
        </authorList>
    </citation>
    <scope>NUCLEOTIDE SEQUENCE</scope>
    <source>
        <strain evidence="1">RSA 567</strain>
    </source>
</reference>
<dbReference type="InterPro" id="IPR024368">
    <property type="entry name" value="Ecl1/2/3"/>
</dbReference>
<gene>
    <name evidence="1" type="ORF">H4R34_001062</name>
</gene>
<dbReference type="Pfam" id="PF12855">
    <property type="entry name" value="Ecl1"/>
    <property type="match status" value="1"/>
</dbReference>
<evidence type="ECO:0000313" key="1">
    <source>
        <dbReference type="EMBL" id="KAJ1983774.1"/>
    </source>
</evidence>
<accession>A0A9W8EFB7</accession>
<dbReference type="AlphaFoldDB" id="A0A9W8EFB7"/>
<keyword evidence="2" id="KW-1185">Reference proteome</keyword>
<dbReference type="EMBL" id="JANBQB010000041">
    <property type="protein sequence ID" value="KAJ1983774.1"/>
    <property type="molecule type" value="Genomic_DNA"/>
</dbReference>
<organism evidence="1 2">
    <name type="scientific">Dimargaris verticillata</name>
    <dbReference type="NCBI Taxonomy" id="2761393"/>
    <lineage>
        <taxon>Eukaryota</taxon>
        <taxon>Fungi</taxon>
        <taxon>Fungi incertae sedis</taxon>
        <taxon>Zoopagomycota</taxon>
        <taxon>Kickxellomycotina</taxon>
        <taxon>Dimargaritomycetes</taxon>
        <taxon>Dimargaritales</taxon>
        <taxon>Dimargaritaceae</taxon>
        <taxon>Dimargaris</taxon>
    </lineage>
</organism>